<dbReference type="Gene3D" id="3.30.720.100">
    <property type="match status" value="1"/>
</dbReference>
<dbReference type="PIRSF" id="PIRSF021700">
    <property type="entry name" value="3_dmu_93_MTrfase"/>
    <property type="match status" value="1"/>
</dbReference>
<feature type="domain" description="PhnB-like" evidence="1">
    <location>
        <begin position="16"/>
        <end position="130"/>
    </location>
</feature>
<dbReference type="AlphaFoldDB" id="A0A1H1SF01"/>
<dbReference type="Proteomes" id="UP000199597">
    <property type="component" value="Chromosome I"/>
</dbReference>
<dbReference type="PANTHER" id="PTHR33990:SF4">
    <property type="entry name" value="PHNB-LIKE DOMAIN-CONTAINING PROTEIN"/>
    <property type="match status" value="1"/>
</dbReference>
<dbReference type="Pfam" id="PF06983">
    <property type="entry name" value="3-dmu-9_3-mt"/>
    <property type="match status" value="1"/>
</dbReference>
<dbReference type="Gene3D" id="3.30.720.110">
    <property type="match status" value="1"/>
</dbReference>
<evidence type="ECO:0000313" key="3">
    <source>
        <dbReference type="Proteomes" id="UP000199597"/>
    </source>
</evidence>
<dbReference type="OrthoDB" id="9806473at2"/>
<dbReference type="STRING" id="1136497.SAMN04489752_1777"/>
<protein>
    <submittedName>
        <fullName evidence="2">Glyoxalase superfamily enzyme, possibly 3-demethylubiquinone-9 3-methyltransferase</fullName>
    </submittedName>
</protein>
<keyword evidence="2" id="KW-0489">Methyltransferase</keyword>
<organism evidence="2 3">
    <name type="scientific">Brevibacterium siliguriense</name>
    <dbReference type="NCBI Taxonomy" id="1136497"/>
    <lineage>
        <taxon>Bacteria</taxon>
        <taxon>Bacillati</taxon>
        <taxon>Actinomycetota</taxon>
        <taxon>Actinomycetes</taxon>
        <taxon>Micrococcales</taxon>
        <taxon>Brevibacteriaceae</taxon>
        <taxon>Brevibacterium</taxon>
    </lineage>
</organism>
<dbReference type="GO" id="GO:0032259">
    <property type="term" value="P:methylation"/>
    <property type="evidence" value="ECO:0007669"/>
    <property type="project" value="UniProtKB-KW"/>
</dbReference>
<dbReference type="SUPFAM" id="SSF54593">
    <property type="entry name" value="Glyoxalase/Bleomycin resistance protein/Dihydroxybiphenyl dioxygenase"/>
    <property type="match status" value="1"/>
</dbReference>
<keyword evidence="2" id="KW-0808">Transferase</keyword>
<proteinExistence type="predicted"/>
<gene>
    <name evidence="2" type="ORF">SAMN04489752_1777</name>
</gene>
<name>A0A1H1SF01_9MICO</name>
<dbReference type="EMBL" id="LT629766">
    <property type="protein sequence ID" value="SDS46574.1"/>
    <property type="molecule type" value="Genomic_DNA"/>
</dbReference>
<dbReference type="InterPro" id="IPR029068">
    <property type="entry name" value="Glyas_Bleomycin-R_OHBP_Dase"/>
</dbReference>
<dbReference type="GO" id="GO:0008168">
    <property type="term" value="F:methyltransferase activity"/>
    <property type="evidence" value="ECO:0007669"/>
    <property type="project" value="UniProtKB-KW"/>
</dbReference>
<dbReference type="InterPro" id="IPR009725">
    <property type="entry name" value="3_dmu_93_MTrfase"/>
</dbReference>
<evidence type="ECO:0000313" key="2">
    <source>
        <dbReference type="EMBL" id="SDS46574.1"/>
    </source>
</evidence>
<evidence type="ECO:0000259" key="1">
    <source>
        <dbReference type="Pfam" id="PF06983"/>
    </source>
</evidence>
<keyword evidence="3" id="KW-1185">Reference proteome</keyword>
<reference evidence="3" key="1">
    <citation type="submission" date="2016-10" db="EMBL/GenBank/DDBJ databases">
        <authorList>
            <person name="Varghese N."/>
            <person name="Submissions S."/>
        </authorList>
    </citation>
    <scope>NUCLEOTIDE SEQUENCE [LARGE SCALE GENOMIC DNA]</scope>
    <source>
        <strain evidence="3">DSM 23676</strain>
    </source>
</reference>
<dbReference type="CDD" id="cd06588">
    <property type="entry name" value="PhnB_like"/>
    <property type="match status" value="1"/>
</dbReference>
<dbReference type="PANTHER" id="PTHR33990">
    <property type="entry name" value="PROTEIN YJDN-RELATED"/>
    <property type="match status" value="1"/>
</dbReference>
<accession>A0A1H1SF01</accession>
<dbReference type="RefSeq" id="WP_092012576.1">
    <property type="nucleotide sequence ID" value="NZ_LT629766.1"/>
</dbReference>
<sequence length="135" mass="14728">MNQAVPFITLQPSRGQSAAEAMETYLEVFADGRVILDHRYGSEGPGAEGTVIMSEIEVAGQRLRFSDSFVAHEWDITPGVSLMVDCESTGELERLFAALSEQGTVYMPLDDYGFGPFGWVGDRFGLTWQLGLASA</sequence>
<keyword evidence="2" id="KW-0830">Ubiquinone</keyword>
<dbReference type="InterPro" id="IPR028973">
    <property type="entry name" value="PhnB-like"/>
</dbReference>